<organism evidence="1 2">
    <name type="scientific">Acaulospora colombiana</name>
    <dbReference type="NCBI Taxonomy" id="27376"/>
    <lineage>
        <taxon>Eukaryota</taxon>
        <taxon>Fungi</taxon>
        <taxon>Fungi incertae sedis</taxon>
        <taxon>Mucoromycota</taxon>
        <taxon>Glomeromycotina</taxon>
        <taxon>Glomeromycetes</taxon>
        <taxon>Diversisporales</taxon>
        <taxon>Acaulosporaceae</taxon>
        <taxon>Acaulospora</taxon>
    </lineage>
</organism>
<name>A0ACA9NTE4_9GLOM</name>
<gene>
    <name evidence="1" type="ORF">ACOLOM_LOCUS8785</name>
</gene>
<keyword evidence="2" id="KW-1185">Reference proteome</keyword>
<accession>A0ACA9NTE4</accession>
<comment type="caution">
    <text evidence="1">The sequence shown here is derived from an EMBL/GenBank/DDBJ whole genome shotgun (WGS) entry which is preliminary data.</text>
</comment>
<evidence type="ECO:0000313" key="2">
    <source>
        <dbReference type="Proteomes" id="UP000789525"/>
    </source>
</evidence>
<sequence length="201" mass="22445">MMLAALAYLEKNSLLVVSEHFSNLQFDLEKNGYLVGVARSLLNFVVMVYVEDVEKKVNVENAAQREGEEVVVHNTEVAGFEVNSDNEVKADIAKLHFEVMVNIEADVEVNVEVEVAVCIEVEVNVETDVDIEAGVEVVAERLYFEVMVDNEMDIANEVSVAKRLHFEVMVDNEVKKSYFEAMVDNEVGEELDLAEEAVGLA</sequence>
<dbReference type="EMBL" id="CAJVPT010023621">
    <property type="protein sequence ID" value="CAG8666461.1"/>
    <property type="molecule type" value="Genomic_DNA"/>
</dbReference>
<reference evidence="1" key="1">
    <citation type="submission" date="2021-06" db="EMBL/GenBank/DDBJ databases">
        <authorList>
            <person name="Kallberg Y."/>
            <person name="Tangrot J."/>
            <person name="Rosling A."/>
        </authorList>
    </citation>
    <scope>NUCLEOTIDE SEQUENCE</scope>
    <source>
        <strain evidence="1">CL356</strain>
    </source>
</reference>
<evidence type="ECO:0000313" key="1">
    <source>
        <dbReference type="EMBL" id="CAG8666461.1"/>
    </source>
</evidence>
<proteinExistence type="predicted"/>
<dbReference type="Proteomes" id="UP000789525">
    <property type="component" value="Unassembled WGS sequence"/>
</dbReference>
<protein>
    <submittedName>
        <fullName evidence="1">2606_t:CDS:1</fullName>
    </submittedName>
</protein>
<feature type="non-terminal residue" evidence="1">
    <location>
        <position position="201"/>
    </location>
</feature>